<feature type="signal peptide" evidence="1">
    <location>
        <begin position="1"/>
        <end position="23"/>
    </location>
</feature>
<dbReference type="RefSeq" id="WP_027944814.1">
    <property type="nucleotide sequence ID" value="NZ_BSTI01000030.1"/>
</dbReference>
<sequence>MSVYMTTDSLGTALFCAASPAMAACRGTDMYRAEGAAVTARHGRFADRTRVLGLRNIPVNVDLPFLKQPPIRVPQPPRERNP</sequence>
<proteinExistence type="predicted"/>
<name>A0A9W6R7Z0_9PSEU</name>
<evidence type="ECO:0000313" key="3">
    <source>
        <dbReference type="Proteomes" id="UP001165136"/>
    </source>
</evidence>
<evidence type="ECO:0000256" key="1">
    <source>
        <dbReference type="SAM" id="SignalP"/>
    </source>
</evidence>
<dbReference type="AlphaFoldDB" id="A0A9W6R7Z0"/>
<gene>
    <name evidence="2" type="ORF">Atai01_76550</name>
</gene>
<dbReference type="Proteomes" id="UP001165136">
    <property type="component" value="Unassembled WGS sequence"/>
</dbReference>
<feature type="chain" id="PRO_5040833225" evidence="1">
    <location>
        <begin position="24"/>
        <end position="82"/>
    </location>
</feature>
<accession>A0A9W6R7Z0</accession>
<comment type="caution">
    <text evidence="2">The sequence shown here is derived from an EMBL/GenBank/DDBJ whole genome shotgun (WGS) entry which is preliminary data.</text>
</comment>
<dbReference type="EMBL" id="BSTI01000030">
    <property type="protein sequence ID" value="GLY71036.1"/>
    <property type="molecule type" value="Genomic_DNA"/>
</dbReference>
<reference evidence="2" key="1">
    <citation type="submission" date="2023-03" db="EMBL/GenBank/DDBJ databases">
        <title>Amycolatopsis taiwanensis NBRC 103393.</title>
        <authorList>
            <person name="Ichikawa N."/>
            <person name="Sato H."/>
            <person name="Tonouchi N."/>
        </authorList>
    </citation>
    <scope>NUCLEOTIDE SEQUENCE</scope>
    <source>
        <strain evidence="2">NBRC 103393</strain>
    </source>
</reference>
<evidence type="ECO:0000313" key="2">
    <source>
        <dbReference type="EMBL" id="GLY71036.1"/>
    </source>
</evidence>
<protein>
    <submittedName>
        <fullName evidence="2">Uncharacterized protein</fullName>
    </submittedName>
</protein>
<keyword evidence="1" id="KW-0732">Signal</keyword>
<keyword evidence="3" id="KW-1185">Reference proteome</keyword>
<organism evidence="2 3">
    <name type="scientific">Amycolatopsis taiwanensis</name>
    <dbReference type="NCBI Taxonomy" id="342230"/>
    <lineage>
        <taxon>Bacteria</taxon>
        <taxon>Bacillati</taxon>
        <taxon>Actinomycetota</taxon>
        <taxon>Actinomycetes</taxon>
        <taxon>Pseudonocardiales</taxon>
        <taxon>Pseudonocardiaceae</taxon>
        <taxon>Amycolatopsis</taxon>
    </lineage>
</organism>